<organism evidence="2 3">
    <name type="scientific">Botrimarina hoheduenensis</name>
    <dbReference type="NCBI Taxonomy" id="2528000"/>
    <lineage>
        <taxon>Bacteria</taxon>
        <taxon>Pseudomonadati</taxon>
        <taxon>Planctomycetota</taxon>
        <taxon>Planctomycetia</taxon>
        <taxon>Pirellulales</taxon>
        <taxon>Lacipirellulaceae</taxon>
        <taxon>Botrimarina</taxon>
    </lineage>
</organism>
<protein>
    <submittedName>
        <fullName evidence="2">Uncharacterized protein</fullName>
    </submittedName>
</protein>
<evidence type="ECO:0000313" key="3">
    <source>
        <dbReference type="Proteomes" id="UP000318995"/>
    </source>
</evidence>
<keyword evidence="3" id="KW-1185">Reference proteome</keyword>
<evidence type="ECO:0000256" key="1">
    <source>
        <dbReference type="SAM" id="MobiDB-lite"/>
    </source>
</evidence>
<name>A0A5C5WFQ8_9BACT</name>
<dbReference type="AlphaFoldDB" id="A0A5C5WFQ8"/>
<accession>A0A5C5WFQ8</accession>
<proteinExistence type="predicted"/>
<dbReference type="OrthoDB" id="9847377at2"/>
<sequence>MNPIEAGKEALEAIVLPLQEEKRALTERIAEIDITLKPLEAAISPLEGKARGKKKPNPGATARTVTQEDVRKTLLRLLDVKPAASKESLLAAAKKSLKVEQGLDLKGFSNRCREVLSEEPFHVDEAGRVRLIDAAEELPAAREAALHHREPKTAVDNFASGVLGR</sequence>
<feature type="region of interest" description="Disordered" evidence="1">
    <location>
        <begin position="47"/>
        <end position="66"/>
    </location>
</feature>
<dbReference type="Proteomes" id="UP000318995">
    <property type="component" value="Unassembled WGS sequence"/>
</dbReference>
<comment type="caution">
    <text evidence="2">The sequence shown here is derived from an EMBL/GenBank/DDBJ whole genome shotgun (WGS) entry which is preliminary data.</text>
</comment>
<dbReference type="EMBL" id="SJPH01000001">
    <property type="protein sequence ID" value="TWT48925.1"/>
    <property type="molecule type" value="Genomic_DNA"/>
</dbReference>
<dbReference type="RefSeq" id="WP_146571356.1">
    <property type="nucleotide sequence ID" value="NZ_SJPH01000001.1"/>
</dbReference>
<evidence type="ECO:0000313" key="2">
    <source>
        <dbReference type="EMBL" id="TWT48925.1"/>
    </source>
</evidence>
<gene>
    <name evidence="2" type="ORF">Pla111_07030</name>
</gene>
<reference evidence="2 3" key="1">
    <citation type="submission" date="2019-02" db="EMBL/GenBank/DDBJ databases">
        <title>Deep-cultivation of Planctomycetes and their phenomic and genomic characterization uncovers novel biology.</title>
        <authorList>
            <person name="Wiegand S."/>
            <person name="Jogler M."/>
            <person name="Boedeker C."/>
            <person name="Pinto D."/>
            <person name="Vollmers J."/>
            <person name="Rivas-Marin E."/>
            <person name="Kohn T."/>
            <person name="Peeters S.H."/>
            <person name="Heuer A."/>
            <person name="Rast P."/>
            <person name="Oberbeckmann S."/>
            <person name="Bunk B."/>
            <person name="Jeske O."/>
            <person name="Meyerdierks A."/>
            <person name="Storesund J.E."/>
            <person name="Kallscheuer N."/>
            <person name="Luecker S."/>
            <person name="Lage O.M."/>
            <person name="Pohl T."/>
            <person name="Merkel B.J."/>
            <person name="Hornburger P."/>
            <person name="Mueller R.-W."/>
            <person name="Bruemmer F."/>
            <person name="Labrenz M."/>
            <person name="Spormann A.M."/>
            <person name="Op Den Camp H."/>
            <person name="Overmann J."/>
            <person name="Amann R."/>
            <person name="Jetten M.S.M."/>
            <person name="Mascher T."/>
            <person name="Medema M.H."/>
            <person name="Devos D.P."/>
            <person name="Kaster A.-K."/>
            <person name="Ovreas L."/>
            <person name="Rohde M."/>
            <person name="Galperin M.Y."/>
            <person name="Jogler C."/>
        </authorList>
    </citation>
    <scope>NUCLEOTIDE SEQUENCE [LARGE SCALE GENOMIC DNA]</scope>
    <source>
        <strain evidence="2 3">Pla111</strain>
    </source>
</reference>